<dbReference type="InterPro" id="IPR001375">
    <property type="entry name" value="Peptidase_S9_cat"/>
</dbReference>
<evidence type="ECO:0000313" key="8">
    <source>
        <dbReference type="Proteomes" id="UP000537326"/>
    </source>
</evidence>
<protein>
    <submittedName>
        <fullName evidence="7">Oligopeptidase B</fullName>
        <ecNumber evidence="7">3.4.21.83</ecNumber>
    </submittedName>
</protein>
<evidence type="ECO:0000256" key="3">
    <source>
        <dbReference type="ARBA" id="ARBA00022801"/>
    </source>
</evidence>
<dbReference type="Gene3D" id="2.130.10.120">
    <property type="entry name" value="Prolyl oligopeptidase, N-terminal domain"/>
    <property type="match status" value="1"/>
</dbReference>
<dbReference type="GO" id="GO:0004252">
    <property type="term" value="F:serine-type endopeptidase activity"/>
    <property type="evidence" value="ECO:0007669"/>
    <property type="project" value="UniProtKB-EC"/>
</dbReference>
<dbReference type="AlphaFoldDB" id="A0A7Y9YGJ4"/>
<dbReference type="InterPro" id="IPR002470">
    <property type="entry name" value="Peptidase_S9A"/>
</dbReference>
<dbReference type="InterPro" id="IPR023302">
    <property type="entry name" value="Pept_S9A_N"/>
</dbReference>
<keyword evidence="8" id="KW-1185">Reference proteome</keyword>
<name>A0A7Y9YGJ4_9ACTN</name>
<keyword evidence="4" id="KW-0720">Serine protease</keyword>
<evidence type="ECO:0000256" key="1">
    <source>
        <dbReference type="ARBA" id="ARBA00005228"/>
    </source>
</evidence>
<comment type="caution">
    <text evidence="7">The sequence shown here is derived from an EMBL/GenBank/DDBJ whole genome shotgun (WGS) entry which is preliminary data.</text>
</comment>
<dbReference type="InterPro" id="IPR051543">
    <property type="entry name" value="Serine_Peptidase_S9A"/>
</dbReference>
<dbReference type="InterPro" id="IPR029058">
    <property type="entry name" value="AB_hydrolase_fold"/>
</dbReference>
<dbReference type="Gene3D" id="3.40.50.1820">
    <property type="entry name" value="alpha/beta hydrolase"/>
    <property type="match status" value="1"/>
</dbReference>
<comment type="similarity">
    <text evidence="1">Belongs to the peptidase S9A family.</text>
</comment>
<dbReference type="SUPFAM" id="SSF53474">
    <property type="entry name" value="alpha/beta-Hydrolases"/>
    <property type="match status" value="1"/>
</dbReference>
<dbReference type="GO" id="GO:0006508">
    <property type="term" value="P:proteolysis"/>
    <property type="evidence" value="ECO:0007669"/>
    <property type="project" value="UniProtKB-KW"/>
</dbReference>
<dbReference type="EC" id="3.4.21.83" evidence="7"/>
<evidence type="ECO:0000259" key="5">
    <source>
        <dbReference type="Pfam" id="PF00326"/>
    </source>
</evidence>
<keyword evidence="3 7" id="KW-0378">Hydrolase</keyword>
<dbReference type="PANTHER" id="PTHR11757">
    <property type="entry name" value="PROTEASE FAMILY S9A OLIGOPEPTIDASE"/>
    <property type="match status" value="1"/>
</dbReference>
<evidence type="ECO:0000313" key="7">
    <source>
        <dbReference type="EMBL" id="NYI11826.1"/>
    </source>
</evidence>
<proteinExistence type="inferred from homology"/>
<feature type="domain" description="Peptidase S9 prolyl oligopeptidase catalytic" evidence="5">
    <location>
        <begin position="505"/>
        <end position="719"/>
    </location>
</feature>
<evidence type="ECO:0000259" key="6">
    <source>
        <dbReference type="Pfam" id="PF02897"/>
    </source>
</evidence>
<dbReference type="PRINTS" id="PR00862">
    <property type="entry name" value="PROLIGOPTASE"/>
</dbReference>
<dbReference type="RefSeq" id="WP_179532459.1">
    <property type="nucleotide sequence ID" value="NZ_BAAAPP010000019.1"/>
</dbReference>
<evidence type="ECO:0000256" key="4">
    <source>
        <dbReference type="ARBA" id="ARBA00022825"/>
    </source>
</evidence>
<organism evidence="7 8">
    <name type="scientific">Nocardioides marinus</name>
    <dbReference type="NCBI Taxonomy" id="374514"/>
    <lineage>
        <taxon>Bacteria</taxon>
        <taxon>Bacillati</taxon>
        <taxon>Actinomycetota</taxon>
        <taxon>Actinomycetes</taxon>
        <taxon>Propionibacteriales</taxon>
        <taxon>Nocardioidaceae</taxon>
        <taxon>Nocardioides</taxon>
    </lineage>
</organism>
<gene>
    <name evidence="7" type="ORF">BKA05_003341</name>
</gene>
<sequence length="722" mass="79363">MSQPTDAPLAPPTAAARVITRTEHGVVRPDPYAWLAETDSEAVLAHLRAERAYYDAASAHLHSLVEDLASEMTSRVPVEERSPEWSRRRFSYYIEHRAGSEYGAIRRRIRAEQPYSETISVVDPDFTYGLRTTGQADSGPAPDETVLDLDALDAGTGHLEVGLTLVSPDEDLLAYSVDTDGDEVYALAFRDLRTGQDLPERVARSYYGGAWSADSRQFFYTVHDAAYRPHQVWRHAIGTPVEQDVLVLEEPDESFALHLRGTRSGDLVVILAESRSTSETWVVDAHDPQQPPRSVGGRRHGVGYRVEHAPGPHGGELLVLTDDGAQELRLVRAPVPGPEGADHTTWSPVREEDPAERLERLDVVGGHAVLSVRREAEHRLRVLPLDDLAGEGVLVSSRFPCGAVHLARSTDPDADHVIVVDRAHLQPAVWSRVDLATGRLTDVHHQHAPGLDPTAYVTERHRVTSTGGASVPITVVRRRETPLDGTAPALLWAYGAYEYTFEPEFDPALPSLLDRGVVFAHVHVRGGGEGGRRWWLDGRLEHKQHTFDDLLAAADGLDGLVDGTRLATRGLSAGGLLQGAVLSQRPERWRAVVAEVPFVDVVTTMLDASIPLTVNEWEEWGDPRRPEEHAWMLAYSPYDNLPAAGSRPDLLVTGALHDPRVMVHEPAKWVAALRAGDPEWGARCVFRCETGAGAHSGPSGRHAHLHYEAEVLAWVLDRVGAR</sequence>
<evidence type="ECO:0000256" key="2">
    <source>
        <dbReference type="ARBA" id="ARBA00022670"/>
    </source>
</evidence>
<dbReference type="EMBL" id="JACBZI010000001">
    <property type="protein sequence ID" value="NYI11826.1"/>
    <property type="molecule type" value="Genomic_DNA"/>
</dbReference>
<feature type="domain" description="Peptidase S9A N-terminal" evidence="6">
    <location>
        <begin position="11"/>
        <end position="441"/>
    </location>
</feature>
<dbReference type="Proteomes" id="UP000537326">
    <property type="component" value="Unassembled WGS sequence"/>
</dbReference>
<dbReference type="PANTHER" id="PTHR11757:SF19">
    <property type="entry name" value="PROLYL ENDOPEPTIDASE-LIKE"/>
    <property type="match status" value="1"/>
</dbReference>
<dbReference type="SUPFAM" id="SSF50993">
    <property type="entry name" value="Peptidase/esterase 'gauge' domain"/>
    <property type="match status" value="1"/>
</dbReference>
<accession>A0A7Y9YGJ4</accession>
<keyword evidence="2" id="KW-0645">Protease</keyword>
<dbReference type="Pfam" id="PF00326">
    <property type="entry name" value="Peptidase_S9"/>
    <property type="match status" value="1"/>
</dbReference>
<reference evidence="7 8" key="1">
    <citation type="submission" date="2020-07" db="EMBL/GenBank/DDBJ databases">
        <title>Sequencing the genomes of 1000 actinobacteria strains.</title>
        <authorList>
            <person name="Klenk H.-P."/>
        </authorList>
    </citation>
    <scope>NUCLEOTIDE SEQUENCE [LARGE SCALE GENOMIC DNA]</scope>
    <source>
        <strain evidence="7 8">DSM 18248</strain>
    </source>
</reference>
<dbReference type="Pfam" id="PF02897">
    <property type="entry name" value="Peptidase_S9_N"/>
    <property type="match status" value="1"/>
</dbReference>